<dbReference type="InterPro" id="IPR001853">
    <property type="entry name" value="DSBA-like_thioredoxin_dom"/>
</dbReference>
<dbReference type="Pfam" id="PF01323">
    <property type="entry name" value="DSBA"/>
    <property type="match status" value="1"/>
</dbReference>
<accession>A0A381ZCN9</accession>
<name>A0A381ZCN9_9ZZZZ</name>
<organism evidence="2">
    <name type="scientific">marine metagenome</name>
    <dbReference type="NCBI Taxonomy" id="408172"/>
    <lineage>
        <taxon>unclassified sequences</taxon>
        <taxon>metagenomes</taxon>
        <taxon>ecological metagenomes</taxon>
    </lineage>
</organism>
<evidence type="ECO:0000313" key="2">
    <source>
        <dbReference type="EMBL" id="SVA87058.1"/>
    </source>
</evidence>
<sequence length="138" mass="15979">MDDIAKKYPNDVQIVIKNFPLSFHKQAKKAALYALAAERQGKYKDMYHKIMENYRNLKTNEDLPRQYAEELGLDMAKFDQDMKDPALEARIDKETNQMRQSGIPRLSVPKFLVNGKEPQGARSIENYSSIIDAELKKK</sequence>
<reference evidence="2" key="1">
    <citation type="submission" date="2018-05" db="EMBL/GenBank/DDBJ databases">
        <authorList>
            <person name="Lanie J.A."/>
            <person name="Ng W.-L."/>
            <person name="Kazmierczak K.M."/>
            <person name="Andrzejewski T.M."/>
            <person name="Davidsen T.M."/>
            <person name="Wayne K.J."/>
            <person name="Tettelin H."/>
            <person name="Glass J.I."/>
            <person name="Rusch D."/>
            <person name="Podicherti R."/>
            <person name="Tsui H.-C.T."/>
            <person name="Winkler M.E."/>
        </authorList>
    </citation>
    <scope>NUCLEOTIDE SEQUENCE</scope>
</reference>
<dbReference type="InterPro" id="IPR050824">
    <property type="entry name" value="Thiol_disulfide_DsbA"/>
</dbReference>
<dbReference type="PANTHER" id="PTHR35891:SF3">
    <property type="entry name" value="THIOL:DISULFIDE INTERCHANGE PROTEIN DSBL"/>
    <property type="match status" value="1"/>
</dbReference>
<protein>
    <recommendedName>
        <fullName evidence="1">DSBA-like thioredoxin domain-containing protein</fullName>
    </recommendedName>
</protein>
<dbReference type="InterPro" id="IPR036249">
    <property type="entry name" value="Thioredoxin-like_sf"/>
</dbReference>
<feature type="domain" description="DSBA-like thioredoxin" evidence="1">
    <location>
        <begin position="19"/>
        <end position="131"/>
    </location>
</feature>
<dbReference type="PANTHER" id="PTHR35891">
    <property type="entry name" value="THIOL:DISULFIDE INTERCHANGE PROTEIN DSBA"/>
    <property type="match status" value="1"/>
</dbReference>
<dbReference type="SUPFAM" id="SSF52833">
    <property type="entry name" value="Thioredoxin-like"/>
    <property type="match status" value="1"/>
</dbReference>
<evidence type="ECO:0000259" key="1">
    <source>
        <dbReference type="Pfam" id="PF01323"/>
    </source>
</evidence>
<proteinExistence type="predicted"/>
<dbReference type="EMBL" id="UINC01020823">
    <property type="protein sequence ID" value="SVA87058.1"/>
    <property type="molecule type" value="Genomic_DNA"/>
</dbReference>
<dbReference type="Gene3D" id="3.40.30.10">
    <property type="entry name" value="Glutaredoxin"/>
    <property type="match status" value="1"/>
</dbReference>
<dbReference type="AlphaFoldDB" id="A0A381ZCN9"/>
<gene>
    <name evidence="2" type="ORF">METZ01_LOCUS139912</name>
</gene>
<dbReference type="GO" id="GO:0016491">
    <property type="term" value="F:oxidoreductase activity"/>
    <property type="evidence" value="ECO:0007669"/>
    <property type="project" value="InterPro"/>
</dbReference>